<dbReference type="Proteomes" id="UP000077069">
    <property type="component" value="Unassembled WGS sequence"/>
</dbReference>
<dbReference type="AlphaFoldDB" id="A0A177C537"/>
<dbReference type="EMBL" id="KV441555">
    <property type="protein sequence ID" value="OAG02733.1"/>
    <property type="molecule type" value="Genomic_DNA"/>
</dbReference>
<keyword evidence="3" id="KW-1185">Reference proteome</keyword>
<feature type="region of interest" description="Disordered" evidence="1">
    <location>
        <begin position="53"/>
        <end position="91"/>
    </location>
</feature>
<evidence type="ECO:0000313" key="3">
    <source>
        <dbReference type="Proteomes" id="UP000077069"/>
    </source>
</evidence>
<name>A0A177C537_9PLEO</name>
<organism evidence="2 3">
    <name type="scientific">Paraphaeosphaeria sporulosa</name>
    <dbReference type="NCBI Taxonomy" id="1460663"/>
    <lineage>
        <taxon>Eukaryota</taxon>
        <taxon>Fungi</taxon>
        <taxon>Dikarya</taxon>
        <taxon>Ascomycota</taxon>
        <taxon>Pezizomycotina</taxon>
        <taxon>Dothideomycetes</taxon>
        <taxon>Pleosporomycetidae</taxon>
        <taxon>Pleosporales</taxon>
        <taxon>Massarineae</taxon>
        <taxon>Didymosphaeriaceae</taxon>
        <taxon>Paraphaeosphaeria</taxon>
    </lineage>
</organism>
<sequence>MCRKRKYDAELPAEMVRGLERLENEVNRYQGENKELRERLKAAETEVTTLQDHVASHKNKLNGGDKKVRSAKDVAGKQEEKAKDAVREKQDPSLTKLCDDLRADLEVERAGRSNKRKDDSASDITVAVVPVELTISRGNFLTLSETLEISQATVAMQLQDWYDEWMKPDDPVKQVLGADFVDNEKK</sequence>
<feature type="compositionally biased region" description="Basic and acidic residues" evidence="1">
    <location>
        <begin position="63"/>
        <end position="91"/>
    </location>
</feature>
<reference evidence="2 3" key="1">
    <citation type="submission" date="2016-05" db="EMBL/GenBank/DDBJ databases">
        <title>Comparative analysis of secretome profiles of manganese(II)-oxidizing ascomycete fungi.</title>
        <authorList>
            <consortium name="DOE Joint Genome Institute"/>
            <person name="Zeiner C.A."/>
            <person name="Purvine S.O."/>
            <person name="Zink E.M."/>
            <person name="Wu S."/>
            <person name="Pasa-Tolic L."/>
            <person name="Chaput D.L."/>
            <person name="Haridas S."/>
            <person name="Grigoriev I.V."/>
            <person name="Santelli C.M."/>
            <person name="Hansel C.M."/>
        </authorList>
    </citation>
    <scope>NUCLEOTIDE SEQUENCE [LARGE SCALE GENOMIC DNA]</scope>
    <source>
        <strain evidence="2 3">AP3s5-JAC2a</strain>
    </source>
</reference>
<evidence type="ECO:0000256" key="1">
    <source>
        <dbReference type="SAM" id="MobiDB-lite"/>
    </source>
</evidence>
<dbReference type="RefSeq" id="XP_018033098.1">
    <property type="nucleotide sequence ID" value="XM_018183100.1"/>
</dbReference>
<accession>A0A177C537</accession>
<proteinExistence type="predicted"/>
<evidence type="ECO:0000313" key="2">
    <source>
        <dbReference type="EMBL" id="OAG02733.1"/>
    </source>
</evidence>
<dbReference type="InParanoid" id="A0A177C537"/>
<dbReference type="OrthoDB" id="3796753at2759"/>
<dbReference type="GeneID" id="28766586"/>
<protein>
    <submittedName>
        <fullName evidence="2">Uncharacterized protein</fullName>
    </submittedName>
</protein>
<gene>
    <name evidence="2" type="ORF">CC84DRAFT_1219689</name>
</gene>